<sequence length="19" mass="2036">MVTRVLTSYKVNAGLEPGT</sequence>
<organism evidence="1">
    <name type="scientific">Anguilla anguilla</name>
    <name type="common">European freshwater eel</name>
    <name type="synonym">Muraena anguilla</name>
    <dbReference type="NCBI Taxonomy" id="7936"/>
    <lineage>
        <taxon>Eukaryota</taxon>
        <taxon>Metazoa</taxon>
        <taxon>Chordata</taxon>
        <taxon>Craniata</taxon>
        <taxon>Vertebrata</taxon>
        <taxon>Euteleostomi</taxon>
        <taxon>Actinopterygii</taxon>
        <taxon>Neopterygii</taxon>
        <taxon>Teleostei</taxon>
        <taxon>Anguilliformes</taxon>
        <taxon>Anguillidae</taxon>
        <taxon>Anguilla</taxon>
    </lineage>
</organism>
<proteinExistence type="predicted"/>
<reference evidence="1" key="1">
    <citation type="submission" date="2014-11" db="EMBL/GenBank/DDBJ databases">
        <authorList>
            <person name="Amaro Gonzalez C."/>
        </authorList>
    </citation>
    <scope>NUCLEOTIDE SEQUENCE</scope>
</reference>
<protein>
    <submittedName>
        <fullName evidence="1">Uncharacterized protein</fullName>
    </submittedName>
</protein>
<reference evidence="1" key="2">
    <citation type="journal article" date="2015" name="Fish Shellfish Immunol.">
        <title>Early steps in the European eel (Anguilla anguilla)-Vibrio vulnificus interaction in the gills: Role of the RtxA13 toxin.</title>
        <authorList>
            <person name="Callol A."/>
            <person name="Pajuelo D."/>
            <person name="Ebbesson L."/>
            <person name="Teles M."/>
            <person name="MacKenzie S."/>
            <person name="Amaro C."/>
        </authorList>
    </citation>
    <scope>NUCLEOTIDE SEQUENCE</scope>
</reference>
<name>A0A0E9QVS3_ANGAN</name>
<evidence type="ECO:0000313" key="1">
    <source>
        <dbReference type="EMBL" id="JAH21061.1"/>
    </source>
</evidence>
<dbReference type="AlphaFoldDB" id="A0A0E9QVS3"/>
<dbReference type="EMBL" id="GBXM01087516">
    <property type="protein sequence ID" value="JAH21061.1"/>
    <property type="molecule type" value="Transcribed_RNA"/>
</dbReference>
<accession>A0A0E9QVS3</accession>